<dbReference type="Gene3D" id="1.10.472.10">
    <property type="entry name" value="Cyclin-like"/>
    <property type="match status" value="2"/>
</dbReference>
<dbReference type="SMART" id="SM00385">
    <property type="entry name" value="CYCLIN"/>
    <property type="match status" value="1"/>
</dbReference>
<evidence type="ECO:0000313" key="7">
    <source>
        <dbReference type="Proteomes" id="UP000275267"/>
    </source>
</evidence>
<dbReference type="InterPro" id="IPR036915">
    <property type="entry name" value="Cyclin-like_sf"/>
</dbReference>
<dbReference type="STRING" id="4540.A0A3L6R6J1"/>
<evidence type="ECO:0000313" key="6">
    <source>
        <dbReference type="EMBL" id="RLM97900.1"/>
    </source>
</evidence>
<protein>
    <recommendedName>
        <fullName evidence="5">Cyclin-like domain-containing protein</fullName>
    </recommendedName>
</protein>
<dbReference type="GO" id="GO:0016538">
    <property type="term" value="F:cyclin-dependent protein serine/threonine kinase regulator activity"/>
    <property type="evidence" value="ECO:0007669"/>
    <property type="project" value="InterPro"/>
</dbReference>
<dbReference type="PIRSF" id="PIRSF001771">
    <property type="entry name" value="Cyclin_A_B_D_E"/>
    <property type="match status" value="1"/>
</dbReference>
<dbReference type="AlphaFoldDB" id="A0A3L6R6J1"/>
<comment type="caution">
    <text evidence="6">The sequence shown here is derived from an EMBL/GenBank/DDBJ whole genome shotgun (WGS) entry which is preliminary data.</text>
</comment>
<dbReference type="InterPro" id="IPR046965">
    <property type="entry name" value="Cyclin_A/B-like"/>
</dbReference>
<dbReference type="SUPFAM" id="SSF47954">
    <property type="entry name" value="Cyclin-like"/>
    <property type="match status" value="2"/>
</dbReference>
<dbReference type="InterPro" id="IPR039361">
    <property type="entry name" value="Cyclin"/>
</dbReference>
<dbReference type="OrthoDB" id="5590282at2759"/>
<dbReference type="Pfam" id="PF00134">
    <property type="entry name" value="Cyclin_N"/>
    <property type="match status" value="1"/>
</dbReference>
<dbReference type="Proteomes" id="UP000275267">
    <property type="component" value="Unassembled WGS sequence"/>
</dbReference>
<dbReference type="InterPro" id="IPR013763">
    <property type="entry name" value="Cyclin-like_dom"/>
</dbReference>
<dbReference type="FunFam" id="1.10.472.10:FF:000167">
    <property type="entry name" value="Mitotic cyclin 6"/>
    <property type="match status" value="1"/>
</dbReference>
<evidence type="ECO:0000256" key="1">
    <source>
        <dbReference type="ARBA" id="ARBA00022618"/>
    </source>
</evidence>
<evidence type="ECO:0000259" key="5">
    <source>
        <dbReference type="SMART" id="SM00385"/>
    </source>
</evidence>
<keyword evidence="2" id="KW-0131">Cell cycle</keyword>
<proteinExistence type="inferred from homology"/>
<accession>A0A3L6R6J1</accession>
<organism evidence="6 7">
    <name type="scientific">Panicum miliaceum</name>
    <name type="common">Proso millet</name>
    <name type="synonym">Broomcorn millet</name>
    <dbReference type="NCBI Taxonomy" id="4540"/>
    <lineage>
        <taxon>Eukaryota</taxon>
        <taxon>Viridiplantae</taxon>
        <taxon>Streptophyta</taxon>
        <taxon>Embryophyta</taxon>
        <taxon>Tracheophyta</taxon>
        <taxon>Spermatophyta</taxon>
        <taxon>Magnoliopsida</taxon>
        <taxon>Liliopsida</taxon>
        <taxon>Poales</taxon>
        <taxon>Poaceae</taxon>
        <taxon>PACMAD clade</taxon>
        <taxon>Panicoideae</taxon>
        <taxon>Panicodae</taxon>
        <taxon>Paniceae</taxon>
        <taxon>Panicinae</taxon>
        <taxon>Panicum</taxon>
        <taxon>Panicum sect. Panicum</taxon>
    </lineage>
</organism>
<gene>
    <name evidence="6" type="ORF">C2845_PM06G29420</name>
</gene>
<sequence length="333" mass="37425">MAGRKEKHVLIACQATSGRITRSKAAANRTRSGAAPSVPLPLKAEQKHAAKGKMKRETSDENSYADAGASSPQPKKRIVLKNVTNISCANACKKCTAVTKLQNIEQNRDSAFHEAFFEERNARNKLETAALKAGGSDGLNIVDIDKNNGDPQMCVTYVAEIYRNLMASELIRRPRPNYMETLQQDITTSMRGLLIDWLVEVSEEYKLVADTLYLTVYLIDQFLSQNCIQMQKLQLLGITSMLIASKYEEFCAPSVEEFCIITDSTYRKAENPTLEHYTSYKSSNIRMCVCALQKLQHNTNNCPLKSIREKYGQQKFECVANLRSPELLQSLFT</sequence>
<feature type="region of interest" description="Disordered" evidence="4">
    <location>
        <begin position="20"/>
        <end position="73"/>
    </location>
</feature>
<dbReference type="GO" id="GO:0044772">
    <property type="term" value="P:mitotic cell cycle phase transition"/>
    <property type="evidence" value="ECO:0007669"/>
    <property type="project" value="InterPro"/>
</dbReference>
<dbReference type="EMBL" id="PQIB02000009">
    <property type="protein sequence ID" value="RLM97900.1"/>
    <property type="molecule type" value="Genomic_DNA"/>
</dbReference>
<dbReference type="InterPro" id="IPR006671">
    <property type="entry name" value="Cyclin_N"/>
</dbReference>
<dbReference type="GO" id="GO:0051301">
    <property type="term" value="P:cell division"/>
    <property type="evidence" value="ECO:0007669"/>
    <property type="project" value="UniProtKB-KW"/>
</dbReference>
<keyword evidence="7" id="KW-1185">Reference proteome</keyword>
<evidence type="ECO:0000256" key="2">
    <source>
        <dbReference type="ARBA" id="ARBA00023306"/>
    </source>
</evidence>
<feature type="domain" description="Cyclin-like" evidence="5">
    <location>
        <begin position="196"/>
        <end position="275"/>
    </location>
</feature>
<comment type="similarity">
    <text evidence="3">Belongs to the cyclin family.</text>
</comment>
<evidence type="ECO:0000256" key="3">
    <source>
        <dbReference type="RuleBase" id="RU000383"/>
    </source>
</evidence>
<evidence type="ECO:0000256" key="4">
    <source>
        <dbReference type="SAM" id="MobiDB-lite"/>
    </source>
</evidence>
<keyword evidence="3" id="KW-0195">Cyclin</keyword>
<keyword evidence="1" id="KW-0132">Cell division</keyword>
<reference evidence="7" key="1">
    <citation type="journal article" date="2019" name="Nat. Commun.">
        <title>The genome of broomcorn millet.</title>
        <authorList>
            <person name="Zou C."/>
            <person name="Miki D."/>
            <person name="Li D."/>
            <person name="Tang Q."/>
            <person name="Xiao L."/>
            <person name="Rajput S."/>
            <person name="Deng P."/>
            <person name="Jia W."/>
            <person name="Huang R."/>
            <person name="Zhang M."/>
            <person name="Sun Y."/>
            <person name="Hu J."/>
            <person name="Fu X."/>
            <person name="Schnable P.S."/>
            <person name="Li F."/>
            <person name="Zhang H."/>
            <person name="Feng B."/>
            <person name="Zhu X."/>
            <person name="Liu R."/>
            <person name="Schnable J.C."/>
            <person name="Zhu J.-K."/>
            <person name="Zhang H."/>
        </authorList>
    </citation>
    <scope>NUCLEOTIDE SEQUENCE [LARGE SCALE GENOMIC DNA]</scope>
</reference>
<name>A0A3L6R6J1_PANMI</name>
<dbReference type="PANTHER" id="PTHR10177">
    <property type="entry name" value="CYCLINS"/>
    <property type="match status" value="1"/>
</dbReference>